<name>A0A8G1VZY7_9EURO</name>
<evidence type="ECO:0008006" key="4">
    <source>
        <dbReference type="Google" id="ProtNLM"/>
    </source>
</evidence>
<dbReference type="AlphaFoldDB" id="A0A8G1VZY7"/>
<feature type="signal peptide" evidence="1">
    <location>
        <begin position="1"/>
        <end position="18"/>
    </location>
</feature>
<protein>
    <recommendedName>
        <fullName evidence="4">Secreted protein</fullName>
    </recommendedName>
</protein>
<dbReference type="EMBL" id="KZ824635">
    <property type="protein sequence ID" value="RAK78812.1"/>
    <property type="molecule type" value="Genomic_DNA"/>
</dbReference>
<reference evidence="2 3" key="1">
    <citation type="submission" date="2018-02" db="EMBL/GenBank/DDBJ databases">
        <title>The genomes of Aspergillus section Nigri reveals drivers in fungal speciation.</title>
        <authorList>
            <consortium name="DOE Joint Genome Institute"/>
            <person name="Vesth T.C."/>
            <person name="Nybo J."/>
            <person name="Theobald S."/>
            <person name="Brandl J."/>
            <person name="Frisvad J.C."/>
            <person name="Nielsen K.F."/>
            <person name="Lyhne E.K."/>
            <person name="Kogle M.E."/>
            <person name="Kuo A."/>
            <person name="Riley R."/>
            <person name="Clum A."/>
            <person name="Nolan M."/>
            <person name="Lipzen A."/>
            <person name="Salamov A."/>
            <person name="Henrissat B."/>
            <person name="Wiebenga A."/>
            <person name="De vries R.P."/>
            <person name="Grigoriev I.V."/>
            <person name="Mortensen U.H."/>
            <person name="Andersen M.R."/>
            <person name="Baker S.E."/>
        </authorList>
    </citation>
    <scope>NUCLEOTIDE SEQUENCE [LARGE SCALE GENOMIC DNA]</scope>
    <source>
        <strain evidence="2 3">CBS 313.89</strain>
    </source>
</reference>
<dbReference type="GeneID" id="63863668"/>
<keyword evidence="1" id="KW-0732">Signal</keyword>
<dbReference type="PANTHER" id="PTHR35605">
    <property type="entry name" value="ECP2 EFFECTOR PROTEIN DOMAIN-CONTAINING PROTEIN-RELATED"/>
    <property type="match status" value="1"/>
</dbReference>
<dbReference type="PANTHER" id="PTHR35605:SF1">
    <property type="entry name" value="ECP2 EFFECTOR PROTEIN DOMAIN-CONTAINING PROTEIN-RELATED"/>
    <property type="match status" value="1"/>
</dbReference>
<dbReference type="Proteomes" id="UP000249789">
    <property type="component" value="Unassembled WGS sequence"/>
</dbReference>
<dbReference type="VEuPathDB" id="FungiDB:BO72DRAFT_457416"/>
<evidence type="ECO:0000313" key="2">
    <source>
        <dbReference type="EMBL" id="RAK78812.1"/>
    </source>
</evidence>
<keyword evidence="3" id="KW-1185">Reference proteome</keyword>
<accession>A0A8G1VZY7</accession>
<dbReference type="RefSeq" id="XP_040802822.1">
    <property type="nucleotide sequence ID" value="XM_040946335.1"/>
</dbReference>
<sequence length="199" mass="21625">MRLITFLPTLAAFYLAHGLEAPLPGYGVEEFSWEMETSPGGPTVILSGTVQEIYAELIKINPTYDGDFAELAANNTLAAENHVDTSSSSSLHKRNDVTCNNYPQAIRRRIEEGISYLRGVSGQPRNGPGPGNCGRVSCSYNSAIWWCNDNTAPKTLPSFNNIADGAQVVINQCDPTGVYVSGEENHADKWRALVRSNAC</sequence>
<evidence type="ECO:0000313" key="3">
    <source>
        <dbReference type="Proteomes" id="UP000249789"/>
    </source>
</evidence>
<feature type="chain" id="PRO_5034868259" description="Secreted protein" evidence="1">
    <location>
        <begin position="19"/>
        <end position="199"/>
    </location>
</feature>
<proteinExistence type="predicted"/>
<gene>
    <name evidence="2" type="ORF">BO72DRAFT_457416</name>
</gene>
<organism evidence="2 3">
    <name type="scientific">Aspergillus fijiensis CBS 313.89</name>
    <dbReference type="NCBI Taxonomy" id="1448319"/>
    <lineage>
        <taxon>Eukaryota</taxon>
        <taxon>Fungi</taxon>
        <taxon>Dikarya</taxon>
        <taxon>Ascomycota</taxon>
        <taxon>Pezizomycotina</taxon>
        <taxon>Eurotiomycetes</taxon>
        <taxon>Eurotiomycetidae</taxon>
        <taxon>Eurotiales</taxon>
        <taxon>Aspergillaceae</taxon>
        <taxon>Aspergillus</taxon>
    </lineage>
</organism>
<evidence type="ECO:0000256" key="1">
    <source>
        <dbReference type="SAM" id="SignalP"/>
    </source>
</evidence>
<dbReference type="OrthoDB" id="3552888at2759"/>